<dbReference type="OrthoDB" id="1453916at2"/>
<proteinExistence type="predicted"/>
<reference evidence="2 5" key="1">
    <citation type="journal article" date="2015" name="Int. J. Syst. Evol. Microbiol.">
        <title>Algibacter amylolyticus sp. nov., isolated from intertidal sediment.</title>
        <authorList>
            <person name="Zhang D.C."/>
            <person name="Wu J."/>
            <person name="Neuner K."/>
            <person name="Yao J."/>
            <person name="Margesin R."/>
        </authorList>
    </citation>
    <scope>NUCLEOTIDE SEQUENCE [LARGE SCALE GENOMIC DNA]</scope>
    <source>
        <strain evidence="2 5">RU-4-M-4</strain>
    </source>
</reference>
<evidence type="ECO:0000313" key="5">
    <source>
        <dbReference type="Proteomes" id="UP000322315"/>
    </source>
</evidence>
<dbReference type="Proteomes" id="UP000315145">
    <property type="component" value="Unassembled WGS sequence"/>
</dbReference>
<feature type="transmembrane region" description="Helical" evidence="1">
    <location>
        <begin position="165"/>
        <end position="182"/>
    </location>
</feature>
<reference evidence="2" key="3">
    <citation type="submission" date="2019-09" db="EMBL/GenBank/DDBJ databases">
        <authorList>
            <person name="Zhang D.-C."/>
        </authorList>
    </citation>
    <scope>NUCLEOTIDE SEQUENCE</scope>
    <source>
        <strain evidence="2">RU-4-M-4</strain>
    </source>
</reference>
<evidence type="ECO:0000256" key="1">
    <source>
        <dbReference type="SAM" id="Phobius"/>
    </source>
</evidence>
<keyword evidence="1" id="KW-0472">Membrane</keyword>
<evidence type="ECO:0000313" key="4">
    <source>
        <dbReference type="Proteomes" id="UP000315145"/>
    </source>
</evidence>
<dbReference type="EMBL" id="VMBF01000008">
    <property type="protein sequence ID" value="TSJ74061.1"/>
    <property type="molecule type" value="Genomic_DNA"/>
</dbReference>
<evidence type="ECO:0000313" key="2">
    <source>
        <dbReference type="EMBL" id="KAA5823573.1"/>
    </source>
</evidence>
<sequence>MADCIDCRKEVKVNYKRCYSCNNEYQNNRKVIKLEKNEPSEGELFLQEYFESEGIRYRAEVPILKLNNDSKSHRVADFYLPYYGLYVEFLGKWFVSEKEKDRYREKKRVYQENDIPCIFLYPENLGIIDFILPSRAIKEFKKHSLTKELWLFRSKFLWLYKQENLVLIAVLIAILISGNFIWQEDVNLILILISIICYQIYSIIKFYNKKLK</sequence>
<dbReference type="Gene3D" id="3.40.960.10">
    <property type="entry name" value="VSR Endonuclease"/>
    <property type="match status" value="1"/>
</dbReference>
<feature type="transmembrane region" description="Helical" evidence="1">
    <location>
        <begin position="188"/>
        <end position="207"/>
    </location>
</feature>
<keyword evidence="1" id="KW-1133">Transmembrane helix</keyword>
<dbReference type="Proteomes" id="UP000322315">
    <property type="component" value="Unassembled WGS sequence"/>
</dbReference>
<name>A0A5M7B1S4_9FLAO</name>
<dbReference type="RefSeq" id="WP_144117056.1">
    <property type="nucleotide sequence ID" value="NZ_JACHGE010000002.1"/>
</dbReference>
<gene>
    <name evidence="2" type="ORF">F2B50_12790</name>
    <name evidence="3" type="ORF">FPF71_12790</name>
</gene>
<comment type="caution">
    <text evidence="2">The sequence shown here is derived from an EMBL/GenBank/DDBJ whole genome shotgun (WGS) entry which is preliminary data.</text>
</comment>
<accession>A0A5M7B1S4</accession>
<evidence type="ECO:0000313" key="3">
    <source>
        <dbReference type="EMBL" id="TSJ74061.1"/>
    </source>
</evidence>
<protein>
    <submittedName>
        <fullName evidence="2">Uncharacterized protein</fullName>
    </submittedName>
</protein>
<keyword evidence="4" id="KW-1185">Reference proteome</keyword>
<dbReference type="EMBL" id="VWRS01000008">
    <property type="protein sequence ID" value="KAA5823573.1"/>
    <property type="molecule type" value="Genomic_DNA"/>
</dbReference>
<organism evidence="2 5">
    <name type="scientific">Algibacter amylolyticus</name>
    <dbReference type="NCBI Taxonomy" id="1608400"/>
    <lineage>
        <taxon>Bacteria</taxon>
        <taxon>Pseudomonadati</taxon>
        <taxon>Bacteroidota</taxon>
        <taxon>Flavobacteriia</taxon>
        <taxon>Flavobacteriales</taxon>
        <taxon>Flavobacteriaceae</taxon>
        <taxon>Algibacter</taxon>
    </lineage>
</organism>
<dbReference type="AlphaFoldDB" id="A0A5M7B1S4"/>
<keyword evidence="1" id="KW-0812">Transmembrane</keyword>
<reference evidence="3 4" key="2">
    <citation type="submission" date="2019-07" db="EMBL/GenBank/DDBJ databases">
        <title>Algibacter marinivivus sp. nov., isolated from the surface of a marine red alga.</title>
        <authorList>
            <person name="Zhong X."/>
            <person name="Xu W."/>
            <person name="Zhang Y."/>
            <person name="Zhang Q."/>
            <person name="Du Z."/>
        </authorList>
    </citation>
    <scope>NUCLEOTIDE SEQUENCE [LARGE SCALE GENOMIC DNA]</scope>
    <source>
        <strain evidence="3 4">RU-4-M-4</strain>
    </source>
</reference>